<name>A0A6B0VP11_9EURY</name>
<keyword evidence="3" id="KW-1185">Reference proteome</keyword>
<sequence>MVLTAELAQNDPREPITETIITTIADAEGVDVLELPPLWNVVDPEALEELFAPSKRGQPRCQTGCVTVQYYGYEITIEYGEPVTVSIE</sequence>
<proteinExistence type="predicted"/>
<dbReference type="EMBL" id="WUYX01000038">
    <property type="protein sequence ID" value="MXV62893.1"/>
    <property type="molecule type" value="Genomic_DNA"/>
</dbReference>
<reference evidence="2 3" key="1">
    <citation type="submission" date="2020-01" db="EMBL/GenBank/DDBJ databases">
        <title>Natronorubrum sp. JWXQ-INN 674 isolated from Inner Mongolia Autonomous Region of China.</title>
        <authorList>
            <person name="Xue Q."/>
        </authorList>
    </citation>
    <scope>NUCLEOTIDE SEQUENCE [LARGE SCALE GENOMIC DNA]</scope>
    <source>
        <strain evidence="2 3">JWXQ-INN-674</strain>
    </source>
</reference>
<protein>
    <recommendedName>
        <fullName evidence="1">Halobacterial output domain-containing protein</fullName>
    </recommendedName>
</protein>
<comment type="caution">
    <text evidence="2">The sequence shown here is derived from an EMBL/GenBank/DDBJ whole genome shotgun (WGS) entry which is preliminary data.</text>
</comment>
<dbReference type="Proteomes" id="UP000434101">
    <property type="component" value="Unassembled WGS sequence"/>
</dbReference>
<evidence type="ECO:0000313" key="2">
    <source>
        <dbReference type="EMBL" id="MXV62893.1"/>
    </source>
</evidence>
<dbReference type="AlphaFoldDB" id="A0A6B0VP11"/>
<dbReference type="RefSeq" id="WP_160065707.1">
    <property type="nucleotide sequence ID" value="NZ_WUYX01000038.1"/>
</dbReference>
<evidence type="ECO:0000259" key="1">
    <source>
        <dbReference type="Pfam" id="PF18545"/>
    </source>
</evidence>
<gene>
    <name evidence="2" type="ORF">GS429_12610</name>
</gene>
<dbReference type="InterPro" id="IPR040624">
    <property type="entry name" value="HalOD1"/>
</dbReference>
<dbReference type="Pfam" id="PF18545">
    <property type="entry name" value="HalOD1"/>
    <property type="match status" value="1"/>
</dbReference>
<accession>A0A6B0VP11</accession>
<evidence type="ECO:0000313" key="3">
    <source>
        <dbReference type="Proteomes" id="UP000434101"/>
    </source>
</evidence>
<dbReference type="OrthoDB" id="162692at2157"/>
<organism evidence="2 3">
    <name type="scientific">Natronorubrum halalkaliphilum</name>
    <dbReference type="NCBI Taxonomy" id="2691917"/>
    <lineage>
        <taxon>Archaea</taxon>
        <taxon>Methanobacteriati</taxon>
        <taxon>Methanobacteriota</taxon>
        <taxon>Stenosarchaea group</taxon>
        <taxon>Halobacteria</taxon>
        <taxon>Halobacteriales</taxon>
        <taxon>Natrialbaceae</taxon>
        <taxon>Natronorubrum</taxon>
    </lineage>
</organism>
<feature type="domain" description="Halobacterial output" evidence="1">
    <location>
        <begin position="13"/>
        <end position="86"/>
    </location>
</feature>